<proteinExistence type="predicted"/>
<accession>A0A1G1WI27</accession>
<dbReference type="InterPro" id="IPR050385">
    <property type="entry name" value="Archaeal_FAD_synthase"/>
</dbReference>
<gene>
    <name evidence="4" type="ORF">A2Z42_01625</name>
</gene>
<dbReference type="AlphaFoldDB" id="A0A1G1WI27"/>
<keyword evidence="2" id="KW-0548">Nucleotidyltransferase</keyword>
<dbReference type="Gene3D" id="3.40.50.620">
    <property type="entry name" value="HUPs"/>
    <property type="match status" value="1"/>
</dbReference>
<dbReference type="PANTHER" id="PTHR43793">
    <property type="entry name" value="FAD SYNTHASE"/>
    <property type="match status" value="1"/>
</dbReference>
<dbReference type="GO" id="GO:0016779">
    <property type="term" value="F:nucleotidyltransferase activity"/>
    <property type="evidence" value="ECO:0007669"/>
    <property type="project" value="UniProtKB-KW"/>
</dbReference>
<keyword evidence="1" id="KW-0808">Transferase</keyword>
<evidence type="ECO:0000256" key="2">
    <source>
        <dbReference type="ARBA" id="ARBA00022695"/>
    </source>
</evidence>
<dbReference type="SUPFAM" id="SSF52374">
    <property type="entry name" value="Nucleotidylyl transferase"/>
    <property type="match status" value="1"/>
</dbReference>
<protein>
    <recommendedName>
        <fullName evidence="3">Cytidyltransferase-like domain-containing protein</fullName>
    </recommendedName>
</protein>
<evidence type="ECO:0000259" key="3">
    <source>
        <dbReference type="Pfam" id="PF01467"/>
    </source>
</evidence>
<dbReference type="NCBIfam" id="TIGR00125">
    <property type="entry name" value="cyt_tran_rel"/>
    <property type="match status" value="1"/>
</dbReference>
<feature type="domain" description="Cytidyltransferase-like" evidence="3">
    <location>
        <begin position="6"/>
        <end position="122"/>
    </location>
</feature>
<reference evidence="4 5" key="1">
    <citation type="journal article" date="2016" name="Nat. Commun.">
        <title>Thousands of microbial genomes shed light on interconnected biogeochemical processes in an aquifer system.</title>
        <authorList>
            <person name="Anantharaman K."/>
            <person name="Brown C.T."/>
            <person name="Hug L.A."/>
            <person name="Sharon I."/>
            <person name="Castelle C.J."/>
            <person name="Probst A.J."/>
            <person name="Thomas B.C."/>
            <person name="Singh A."/>
            <person name="Wilkins M.J."/>
            <person name="Karaoz U."/>
            <person name="Brodie E.L."/>
            <person name="Williams K.H."/>
            <person name="Hubbard S.S."/>
            <person name="Banfield J.F."/>
        </authorList>
    </citation>
    <scope>NUCLEOTIDE SEQUENCE [LARGE SCALE GENOMIC DNA]</scope>
</reference>
<evidence type="ECO:0000256" key="1">
    <source>
        <dbReference type="ARBA" id="ARBA00022679"/>
    </source>
</evidence>
<name>A0A1G1WI27_9BACT</name>
<dbReference type="Pfam" id="PF01467">
    <property type="entry name" value="CTP_transf_like"/>
    <property type="match status" value="1"/>
</dbReference>
<evidence type="ECO:0000313" key="5">
    <source>
        <dbReference type="Proteomes" id="UP000176645"/>
    </source>
</evidence>
<sequence>MKKAMVFGTFDILHPGHIDFFRQAKKGVGYLIVVVARNHFVKKAKGVLPKNTEKKRVSAVRKLNIVDKAILGSKKHDFYTTIRTYKPSVIALGYDQKPYVRDLKKDLRRHQLRNISVIRLRPYRPNVFKSSLLANQNE</sequence>
<comment type="caution">
    <text evidence="4">The sequence shown here is derived from an EMBL/GenBank/DDBJ whole genome shotgun (WGS) entry which is preliminary data.</text>
</comment>
<dbReference type="InterPro" id="IPR014729">
    <property type="entry name" value="Rossmann-like_a/b/a_fold"/>
</dbReference>
<evidence type="ECO:0000313" key="4">
    <source>
        <dbReference type="EMBL" id="OGY27353.1"/>
    </source>
</evidence>
<dbReference type="PANTHER" id="PTHR43793:SF1">
    <property type="entry name" value="FAD SYNTHASE"/>
    <property type="match status" value="1"/>
</dbReference>
<dbReference type="Proteomes" id="UP000176645">
    <property type="component" value="Unassembled WGS sequence"/>
</dbReference>
<dbReference type="EMBL" id="MHCU01000040">
    <property type="protein sequence ID" value="OGY27353.1"/>
    <property type="molecule type" value="Genomic_DNA"/>
</dbReference>
<organism evidence="4 5">
    <name type="scientific">Candidatus Woykebacteria bacterium RBG_19FT_COMBO_43_10</name>
    <dbReference type="NCBI Taxonomy" id="1802598"/>
    <lineage>
        <taxon>Bacteria</taxon>
        <taxon>Candidatus Woykeibacteriota</taxon>
    </lineage>
</organism>
<dbReference type="InterPro" id="IPR004821">
    <property type="entry name" value="Cyt_trans-like"/>
</dbReference>